<dbReference type="PIRSF" id="PIRSF033091">
    <property type="entry name" value="Pesterase_YhaO"/>
    <property type="match status" value="1"/>
</dbReference>
<dbReference type="Gene3D" id="3.60.21.10">
    <property type="match status" value="1"/>
</dbReference>
<dbReference type="PANTHER" id="PTHR30337:SF7">
    <property type="entry name" value="PHOSPHOESTERASE"/>
    <property type="match status" value="1"/>
</dbReference>
<reference evidence="3 4" key="1">
    <citation type="submission" date="2022-04" db="EMBL/GenBank/DDBJ databases">
        <title>Genome diversity in the genus Frankia.</title>
        <authorList>
            <person name="Carlos-Shanley C."/>
            <person name="Hahn D."/>
        </authorList>
    </citation>
    <scope>NUCLEOTIDE SEQUENCE [LARGE SCALE GENOMIC DNA]</scope>
    <source>
        <strain evidence="3 4">Ag45/Mut15</strain>
    </source>
</reference>
<evidence type="ECO:0000313" key="4">
    <source>
        <dbReference type="Proteomes" id="UP001201873"/>
    </source>
</evidence>
<protein>
    <submittedName>
        <fullName evidence="3">DNA repair exonuclease</fullName>
    </submittedName>
</protein>
<dbReference type="EMBL" id="JALKFT010000020">
    <property type="protein sequence ID" value="MCK9877740.1"/>
    <property type="molecule type" value="Genomic_DNA"/>
</dbReference>
<feature type="domain" description="Calcineurin-like phosphoesterase" evidence="2">
    <location>
        <begin position="1"/>
        <end position="197"/>
    </location>
</feature>
<name>A0ABT0K1T2_9ACTN</name>
<keyword evidence="3" id="KW-0540">Nuclease</keyword>
<dbReference type="GO" id="GO:0004527">
    <property type="term" value="F:exonuclease activity"/>
    <property type="evidence" value="ECO:0007669"/>
    <property type="project" value="UniProtKB-KW"/>
</dbReference>
<gene>
    <name evidence="3" type="ORF">MXD59_18500</name>
</gene>
<organism evidence="3 4">
    <name type="scientific">Frankia umida</name>
    <dbReference type="NCBI Taxonomy" id="573489"/>
    <lineage>
        <taxon>Bacteria</taxon>
        <taxon>Bacillati</taxon>
        <taxon>Actinomycetota</taxon>
        <taxon>Actinomycetes</taxon>
        <taxon>Frankiales</taxon>
        <taxon>Frankiaceae</taxon>
        <taxon>Frankia</taxon>
    </lineage>
</organism>
<evidence type="ECO:0000313" key="3">
    <source>
        <dbReference type="EMBL" id="MCK9877740.1"/>
    </source>
</evidence>
<dbReference type="InterPro" id="IPR004843">
    <property type="entry name" value="Calcineurin-like_PHP"/>
</dbReference>
<keyword evidence="3" id="KW-0269">Exonuclease</keyword>
<comment type="caution">
    <text evidence="3">The sequence shown here is derived from an EMBL/GenBank/DDBJ whole genome shotgun (WGS) entry which is preliminary data.</text>
</comment>
<accession>A0ABT0K1T2</accession>
<dbReference type="CDD" id="cd00840">
    <property type="entry name" value="MPP_Mre11_N"/>
    <property type="match status" value="1"/>
</dbReference>
<evidence type="ECO:0000259" key="2">
    <source>
        <dbReference type="Pfam" id="PF00149"/>
    </source>
</evidence>
<keyword evidence="1" id="KW-0378">Hydrolase</keyword>
<keyword evidence="4" id="KW-1185">Reference proteome</keyword>
<dbReference type="InterPro" id="IPR029052">
    <property type="entry name" value="Metallo-depent_PP-like"/>
</dbReference>
<dbReference type="SUPFAM" id="SSF56300">
    <property type="entry name" value="Metallo-dependent phosphatases"/>
    <property type="match status" value="1"/>
</dbReference>
<dbReference type="RefSeq" id="WP_248825934.1">
    <property type="nucleotide sequence ID" value="NZ_JALKFT010000020.1"/>
</dbReference>
<evidence type="ECO:0000256" key="1">
    <source>
        <dbReference type="ARBA" id="ARBA00022801"/>
    </source>
</evidence>
<dbReference type="InterPro" id="IPR041796">
    <property type="entry name" value="Mre11_N"/>
</dbReference>
<dbReference type="PANTHER" id="PTHR30337">
    <property type="entry name" value="COMPONENT OF ATP-DEPENDENT DSDNA EXONUCLEASE"/>
    <property type="match status" value="1"/>
</dbReference>
<dbReference type="InterPro" id="IPR050535">
    <property type="entry name" value="DNA_Repair-Maintenance_Comp"/>
</dbReference>
<sequence length="409" mass="43995">MRLVHAADVHLDSPLRGLSRLEDPALADRLRLATRRALENLVELTVRSGADALLLAGDIYDGDWQDYGTGRFFVEQMRRLHDEGIPVFLVRGNHDAQSEITRALSLPPNVTVFDADNAGTAHVEEIGLAVHGQSYATRDVYANLARSYPDAISGLVNVGVLHTAVGGAEGHAVYAPCTVEDLTRTGYDYFALGHVHTHQVLGEGVAAFSGNLQGRMPRESGPKGALVVEIEPGRRPVTRFEPCDDIRWASLTIDVSSCRTLDDVLEDVDERLRATRADAGERPVAARLVLVGRSAVAGALTDEERLRNELHGAAAALAVAFEKIRVRVESPHAPSTVDADLVAAIRAAGADLAADGDRLAAFAEPLDREFGRLLRNAELLNLRDTAVLAELAERAGTGLLARLTGDVEI</sequence>
<dbReference type="Pfam" id="PF00149">
    <property type="entry name" value="Metallophos"/>
    <property type="match status" value="1"/>
</dbReference>
<dbReference type="InterPro" id="IPR014576">
    <property type="entry name" value="Pesterase_YhaO"/>
</dbReference>
<dbReference type="Proteomes" id="UP001201873">
    <property type="component" value="Unassembled WGS sequence"/>
</dbReference>
<proteinExistence type="predicted"/>